<organism evidence="1 2">
    <name type="scientific">Eremococcus coleocola ACS-139-V-Col8</name>
    <dbReference type="NCBI Taxonomy" id="908337"/>
    <lineage>
        <taxon>Bacteria</taxon>
        <taxon>Bacillati</taxon>
        <taxon>Bacillota</taxon>
        <taxon>Bacilli</taxon>
        <taxon>Lactobacillales</taxon>
        <taxon>Aerococcaceae</taxon>
        <taxon>Eremococcus</taxon>
    </lineage>
</organism>
<evidence type="ECO:0000313" key="1">
    <source>
        <dbReference type="EMBL" id="EFR30830.1"/>
    </source>
</evidence>
<comment type="caution">
    <text evidence="1">The sequence shown here is derived from an EMBL/GenBank/DDBJ whole genome shotgun (WGS) entry which is preliminary data.</text>
</comment>
<reference evidence="1 2" key="1">
    <citation type="submission" date="2010-10" db="EMBL/GenBank/DDBJ databases">
        <authorList>
            <person name="Durkin A.S."/>
            <person name="Madupu R."/>
            <person name="Torralba M."/>
            <person name="Gillis M."/>
            <person name="Methe B."/>
            <person name="Sutton G."/>
            <person name="Nelson K.E."/>
        </authorList>
    </citation>
    <scope>NUCLEOTIDE SEQUENCE [LARGE SCALE GENOMIC DNA]</scope>
    <source>
        <strain evidence="1 2">ACS-139-V-Col8</strain>
    </source>
</reference>
<dbReference type="RefSeq" id="WP_006418616.1">
    <property type="nucleotide sequence ID" value="NZ_AENN01000016.1"/>
</dbReference>
<gene>
    <name evidence="1" type="ORF">HMPREF9257_1695</name>
</gene>
<sequence>MEKDDYFVVVFKLLNYFYQKMKAGESINQSGQNINSNQIKMHQSKGGIHGVPNAKKR</sequence>
<keyword evidence="2" id="KW-1185">Reference proteome</keyword>
<dbReference type="Proteomes" id="UP000005990">
    <property type="component" value="Unassembled WGS sequence"/>
</dbReference>
<dbReference type="AlphaFoldDB" id="E4KQ95"/>
<evidence type="ECO:0000313" key="2">
    <source>
        <dbReference type="Proteomes" id="UP000005990"/>
    </source>
</evidence>
<accession>E4KQ95</accession>
<name>E4KQ95_9LACT</name>
<dbReference type="EMBL" id="AENN01000016">
    <property type="protein sequence ID" value="EFR30830.1"/>
    <property type="molecule type" value="Genomic_DNA"/>
</dbReference>
<dbReference type="STRING" id="908337.HMPREF9257_1695"/>
<proteinExistence type="predicted"/>
<protein>
    <submittedName>
        <fullName evidence="1">Uncharacterized protein</fullName>
    </submittedName>
</protein>